<keyword evidence="6" id="KW-0560">Oxidoreductase</keyword>
<dbReference type="AlphaFoldDB" id="A0A212KI66"/>
<dbReference type="Pfam" id="PF08331">
    <property type="entry name" value="QueG_DUF1730"/>
    <property type="match status" value="1"/>
</dbReference>
<dbReference type="InterPro" id="IPR004453">
    <property type="entry name" value="QueG"/>
</dbReference>
<dbReference type="Gene3D" id="3.30.70.20">
    <property type="match status" value="1"/>
</dbReference>
<dbReference type="GO" id="GO:0008616">
    <property type="term" value="P:tRNA queuosine(34) biosynthetic process"/>
    <property type="evidence" value="ECO:0007669"/>
    <property type="project" value="UniProtKB-KW"/>
</dbReference>
<dbReference type="InterPro" id="IPR017900">
    <property type="entry name" value="4Fe4S_Fe_S_CS"/>
</dbReference>
<evidence type="ECO:0000256" key="8">
    <source>
        <dbReference type="ARBA" id="ARBA00023014"/>
    </source>
</evidence>
<dbReference type="GO" id="GO:0051539">
    <property type="term" value="F:4 iron, 4 sulfur cluster binding"/>
    <property type="evidence" value="ECO:0007669"/>
    <property type="project" value="UniProtKB-KW"/>
</dbReference>
<dbReference type="PANTHER" id="PTHR30002:SF4">
    <property type="entry name" value="EPOXYQUEUOSINE REDUCTASE"/>
    <property type="match status" value="1"/>
</dbReference>
<dbReference type="PROSITE" id="PS00198">
    <property type="entry name" value="4FE4S_FER_1"/>
    <property type="match status" value="1"/>
</dbReference>
<keyword evidence="5" id="KW-0671">Queuosine biosynthesis</keyword>
<dbReference type="SUPFAM" id="SSF46548">
    <property type="entry name" value="alpha-helical ferredoxin"/>
    <property type="match status" value="1"/>
</dbReference>
<keyword evidence="3" id="KW-0819">tRNA processing</keyword>
<proteinExistence type="predicted"/>
<reference evidence="10" key="1">
    <citation type="submission" date="2016-04" db="EMBL/GenBank/DDBJ databases">
        <authorList>
            <person name="Evans L.H."/>
            <person name="Alamgir A."/>
            <person name="Owens N."/>
            <person name="Weber N.D."/>
            <person name="Virtaneva K."/>
            <person name="Barbian K."/>
            <person name="Babar A."/>
            <person name="Rosenke K."/>
        </authorList>
    </citation>
    <scope>NUCLEOTIDE SEQUENCE</scope>
    <source>
        <strain evidence="10">86</strain>
    </source>
</reference>
<dbReference type="PROSITE" id="PS51379">
    <property type="entry name" value="4FE4S_FER_2"/>
    <property type="match status" value="1"/>
</dbReference>
<sequence length="273" mass="29461">MTPADLNVRFAAVGAAAWGCVAYDALLPHMGAAAREKAGCLLPNPTTVLVAAFPYFTGETEGNLSVYARGSDYHAVLRERLNTICDFLLEEYDSYTFFSAADSSPLPEREAAWLAGLGLRGENGLLILPPYGSYVFLGTILTDAPLPFQEVASAPGCIGCGACKAACPTRALEGLGPCLSDLTQKKGELTPEETALLKTHPYVWGCDLCQTACPYNRTPRVAPLTEFTQGYLSDLTPDMLEGLTNRAFQEQFGHRAFAWRGPAVLKRNLSLKK</sequence>
<dbReference type="PANTHER" id="PTHR30002">
    <property type="entry name" value="EPOXYQUEUOSINE REDUCTASE"/>
    <property type="match status" value="1"/>
</dbReference>
<protein>
    <submittedName>
        <fullName evidence="10">Putative iron-sulfur cluster-binding protein</fullName>
    </submittedName>
</protein>
<evidence type="ECO:0000256" key="1">
    <source>
        <dbReference type="ARBA" id="ARBA00022485"/>
    </source>
</evidence>
<keyword evidence="4" id="KW-0479">Metal-binding</keyword>
<evidence type="ECO:0000256" key="4">
    <source>
        <dbReference type="ARBA" id="ARBA00022723"/>
    </source>
</evidence>
<name>A0A212KI66_9FIRM</name>
<evidence type="ECO:0000256" key="3">
    <source>
        <dbReference type="ARBA" id="ARBA00022694"/>
    </source>
</evidence>
<dbReference type="InterPro" id="IPR017896">
    <property type="entry name" value="4Fe4S_Fe-S-bd"/>
</dbReference>
<evidence type="ECO:0000313" key="10">
    <source>
        <dbReference type="EMBL" id="SBW11255.1"/>
    </source>
</evidence>
<feature type="domain" description="4Fe-4S ferredoxin-type" evidence="9">
    <location>
        <begin position="147"/>
        <end position="177"/>
    </location>
</feature>
<dbReference type="EMBL" id="FLUN01000001">
    <property type="protein sequence ID" value="SBW11255.1"/>
    <property type="molecule type" value="Genomic_DNA"/>
</dbReference>
<keyword evidence="7" id="KW-0408">Iron</keyword>
<keyword evidence="1" id="KW-0004">4Fe-4S</keyword>
<evidence type="ECO:0000259" key="9">
    <source>
        <dbReference type="PROSITE" id="PS51379"/>
    </source>
</evidence>
<evidence type="ECO:0000256" key="5">
    <source>
        <dbReference type="ARBA" id="ARBA00022785"/>
    </source>
</evidence>
<dbReference type="Pfam" id="PF13484">
    <property type="entry name" value="Fer4_16"/>
    <property type="match status" value="1"/>
</dbReference>
<evidence type="ECO:0000256" key="6">
    <source>
        <dbReference type="ARBA" id="ARBA00023002"/>
    </source>
</evidence>
<accession>A0A212KI66</accession>
<gene>
    <name evidence="10" type="ORF">KL86CLO1_13214</name>
</gene>
<dbReference type="GO" id="GO:0046872">
    <property type="term" value="F:metal ion binding"/>
    <property type="evidence" value="ECO:0007669"/>
    <property type="project" value="UniProtKB-KW"/>
</dbReference>
<keyword evidence="2" id="KW-0963">Cytoplasm</keyword>
<evidence type="ECO:0000256" key="2">
    <source>
        <dbReference type="ARBA" id="ARBA00022490"/>
    </source>
</evidence>
<dbReference type="InterPro" id="IPR013542">
    <property type="entry name" value="QueG_DUF1730"/>
</dbReference>
<organism evidence="10">
    <name type="scientific">uncultured Eubacteriales bacterium</name>
    <dbReference type="NCBI Taxonomy" id="172733"/>
    <lineage>
        <taxon>Bacteria</taxon>
        <taxon>Bacillati</taxon>
        <taxon>Bacillota</taxon>
        <taxon>Clostridia</taxon>
        <taxon>Eubacteriales</taxon>
        <taxon>environmental samples</taxon>
    </lineage>
</organism>
<evidence type="ECO:0000256" key="7">
    <source>
        <dbReference type="ARBA" id="ARBA00023004"/>
    </source>
</evidence>
<keyword evidence="8" id="KW-0411">Iron-sulfur</keyword>
<dbReference type="GO" id="GO:0052693">
    <property type="term" value="F:epoxyqueuosine reductase activity"/>
    <property type="evidence" value="ECO:0007669"/>
    <property type="project" value="TreeGrafter"/>
</dbReference>